<evidence type="ECO:0000313" key="2">
    <source>
        <dbReference type="EMBL" id="KAK6923869.1"/>
    </source>
</evidence>
<dbReference type="AlphaFoldDB" id="A0AAN8V2U0"/>
<dbReference type="PROSITE" id="PS51297">
    <property type="entry name" value="K_BOX"/>
    <property type="match status" value="1"/>
</dbReference>
<organism evidence="2 3">
    <name type="scientific">Dillenia turbinata</name>
    <dbReference type="NCBI Taxonomy" id="194707"/>
    <lineage>
        <taxon>Eukaryota</taxon>
        <taxon>Viridiplantae</taxon>
        <taxon>Streptophyta</taxon>
        <taxon>Embryophyta</taxon>
        <taxon>Tracheophyta</taxon>
        <taxon>Spermatophyta</taxon>
        <taxon>Magnoliopsida</taxon>
        <taxon>eudicotyledons</taxon>
        <taxon>Gunneridae</taxon>
        <taxon>Pentapetalae</taxon>
        <taxon>Dilleniales</taxon>
        <taxon>Dilleniaceae</taxon>
        <taxon>Dillenia</taxon>
    </lineage>
</organism>
<dbReference type="Pfam" id="PF01486">
    <property type="entry name" value="K-box"/>
    <property type="match status" value="1"/>
</dbReference>
<dbReference type="GO" id="GO:0005634">
    <property type="term" value="C:nucleus"/>
    <property type="evidence" value="ECO:0007669"/>
    <property type="project" value="InterPro"/>
</dbReference>
<evidence type="ECO:0000313" key="3">
    <source>
        <dbReference type="Proteomes" id="UP001370490"/>
    </source>
</evidence>
<dbReference type="InterPro" id="IPR002487">
    <property type="entry name" value="TF_Kbox"/>
</dbReference>
<comment type="caution">
    <text evidence="2">The sequence shown here is derived from an EMBL/GenBank/DDBJ whole genome shotgun (WGS) entry which is preliminary data.</text>
</comment>
<reference evidence="2 3" key="1">
    <citation type="submission" date="2023-12" db="EMBL/GenBank/DDBJ databases">
        <title>A high-quality genome assembly for Dillenia turbinata (Dilleniales).</title>
        <authorList>
            <person name="Chanderbali A."/>
        </authorList>
    </citation>
    <scope>NUCLEOTIDE SEQUENCE [LARGE SCALE GENOMIC DNA]</scope>
    <source>
        <strain evidence="2">LSX21</strain>
        <tissue evidence="2">Leaf</tissue>
    </source>
</reference>
<proteinExistence type="predicted"/>
<name>A0AAN8V2U0_9MAGN</name>
<gene>
    <name evidence="2" type="ORF">RJ641_010069</name>
</gene>
<evidence type="ECO:0000259" key="1">
    <source>
        <dbReference type="PROSITE" id="PS51297"/>
    </source>
</evidence>
<protein>
    <submittedName>
        <fullName evidence="2">Transcription factor, K-box</fullName>
    </submittedName>
</protein>
<dbReference type="EMBL" id="JBAMMX010000017">
    <property type="protein sequence ID" value="KAK6923869.1"/>
    <property type="molecule type" value="Genomic_DNA"/>
</dbReference>
<dbReference type="Proteomes" id="UP001370490">
    <property type="component" value="Unassembled WGS sequence"/>
</dbReference>
<accession>A0AAN8V2U0</accession>
<sequence>MGKELYNLSVKDLQNLENQLELSLQGVRMKKDQILFDEIQELRRKGNMIHQKNVELYKKVYGTRDTNTASANSYTRYNFSLGEEPHAPIQLQLSQPEQPGGS</sequence>
<dbReference type="GO" id="GO:0003700">
    <property type="term" value="F:DNA-binding transcription factor activity"/>
    <property type="evidence" value="ECO:0007669"/>
    <property type="project" value="InterPro"/>
</dbReference>
<keyword evidence="3" id="KW-1185">Reference proteome</keyword>
<feature type="domain" description="K-box" evidence="1">
    <location>
        <begin position="1"/>
        <end position="66"/>
    </location>
</feature>